<dbReference type="InterPro" id="IPR046847">
    <property type="entry name" value="Xre-like_HTH"/>
</dbReference>
<dbReference type="RefSeq" id="WP_382339992.1">
    <property type="nucleotide sequence ID" value="NZ_JBHSAB010000001.1"/>
</dbReference>
<evidence type="ECO:0000259" key="2">
    <source>
        <dbReference type="Pfam" id="PF20432"/>
    </source>
</evidence>
<evidence type="ECO:0000259" key="1">
    <source>
        <dbReference type="Pfam" id="PF09722"/>
    </source>
</evidence>
<keyword evidence="4" id="KW-1185">Reference proteome</keyword>
<evidence type="ECO:0000313" key="4">
    <source>
        <dbReference type="Proteomes" id="UP001595758"/>
    </source>
</evidence>
<comment type="caution">
    <text evidence="3">The sequence shown here is derived from an EMBL/GenBank/DDBJ whole genome shotgun (WGS) entry which is preliminary data.</text>
</comment>
<dbReference type="InterPro" id="IPR024467">
    <property type="entry name" value="Xre/MbcA/ParS-like_toxin-bd"/>
</dbReference>
<protein>
    <submittedName>
        <fullName evidence="3">Antitoxin Xre/MbcA/ParS toxin-binding domain-containing protein</fullName>
    </submittedName>
</protein>
<feature type="domain" description="Antitoxin Xre-like helix-turn-helix" evidence="2">
    <location>
        <begin position="14"/>
        <end position="69"/>
    </location>
</feature>
<reference evidence="4" key="1">
    <citation type="journal article" date="2019" name="Int. J. Syst. Evol. Microbiol.">
        <title>The Global Catalogue of Microorganisms (GCM) 10K type strain sequencing project: providing services to taxonomists for standard genome sequencing and annotation.</title>
        <authorList>
            <consortium name="The Broad Institute Genomics Platform"/>
            <consortium name="The Broad Institute Genome Sequencing Center for Infectious Disease"/>
            <person name="Wu L."/>
            <person name="Ma J."/>
        </authorList>
    </citation>
    <scope>NUCLEOTIDE SEQUENCE [LARGE SCALE GENOMIC DNA]</scope>
    <source>
        <strain evidence="4">CCUG 59858</strain>
    </source>
</reference>
<evidence type="ECO:0000313" key="3">
    <source>
        <dbReference type="EMBL" id="MFC3907536.1"/>
    </source>
</evidence>
<dbReference type="EMBL" id="JBHSAB010000001">
    <property type="protein sequence ID" value="MFC3907536.1"/>
    <property type="molecule type" value="Genomic_DNA"/>
</dbReference>
<name>A0ABV8CBA8_9GAMM</name>
<proteinExistence type="predicted"/>
<feature type="domain" description="Antitoxin Xre/MbcA/ParS-like toxin-binding" evidence="1">
    <location>
        <begin position="74"/>
        <end position="122"/>
    </location>
</feature>
<dbReference type="Pfam" id="PF20432">
    <property type="entry name" value="Xre-like-HTH"/>
    <property type="match status" value="1"/>
</dbReference>
<accession>A0ABV8CBA8</accession>
<gene>
    <name evidence="3" type="ORF">ACFORL_00400</name>
</gene>
<organism evidence="3 4">
    <name type="scientific">Legionella dresdenensis</name>
    <dbReference type="NCBI Taxonomy" id="450200"/>
    <lineage>
        <taxon>Bacteria</taxon>
        <taxon>Pseudomonadati</taxon>
        <taxon>Pseudomonadota</taxon>
        <taxon>Gammaproteobacteria</taxon>
        <taxon>Legionellales</taxon>
        <taxon>Legionellaceae</taxon>
        <taxon>Legionella</taxon>
    </lineage>
</organism>
<dbReference type="Proteomes" id="UP001595758">
    <property type="component" value="Unassembled WGS sequence"/>
</dbReference>
<dbReference type="Pfam" id="PF09722">
    <property type="entry name" value="Xre_MbcA_ParS_C"/>
    <property type="match status" value="1"/>
</dbReference>
<sequence>MKTVSLSSNNEAVVLTKAICNLAKNYALSGKDLHNITGFSESSITRMRQGQKLISPDSKEGEIALLLIRVYRSLNAMVGNNHEKAIAWLRSKNRNFAKTPLEELQKLPGLISVLNYLDAMRGKI</sequence>